<organism evidence="1 2">
    <name type="scientific">Hibiscus sabdariffa</name>
    <name type="common">roselle</name>
    <dbReference type="NCBI Taxonomy" id="183260"/>
    <lineage>
        <taxon>Eukaryota</taxon>
        <taxon>Viridiplantae</taxon>
        <taxon>Streptophyta</taxon>
        <taxon>Embryophyta</taxon>
        <taxon>Tracheophyta</taxon>
        <taxon>Spermatophyta</taxon>
        <taxon>Magnoliopsida</taxon>
        <taxon>eudicotyledons</taxon>
        <taxon>Gunneridae</taxon>
        <taxon>Pentapetalae</taxon>
        <taxon>rosids</taxon>
        <taxon>malvids</taxon>
        <taxon>Malvales</taxon>
        <taxon>Malvaceae</taxon>
        <taxon>Malvoideae</taxon>
        <taxon>Hibiscus</taxon>
    </lineage>
</organism>
<name>A0ABR2R6M8_9ROSI</name>
<comment type="caution">
    <text evidence="1">The sequence shown here is derived from an EMBL/GenBank/DDBJ whole genome shotgun (WGS) entry which is preliminary data.</text>
</comment>
<sequence length="116" mass="12363">MVIFTWVSLRRIARVGEWGVGDEAPVWWRPCTWVVVKVDSVQAVVGFSGAWLKVRVDGGDPAVGTTGVGWCAGKGPPEGHRRARGAVGTTAYWQRCAGAAAGRGVQKQPVGYPTTQ</sequence>
<proteinExistence type="predicted"/>
<gene>
    <name evidence="1" type="ORF">V6N11_075318</name>
</gene>
<dbReference type="Proteomes" id="UP001396334">
    <property type="component" value="Unassembled WGS sequence"/>
</dbReference>
<evidence type="ECO:0000313" key="1">
    <source>
        <dbReference type="EMBL" id="KAK9008423.1"/>
    </source>
</evidence>
<protein>
    <submittedName>
        <fullName evidence="1">Uncharacterized protein</fullName>
    </submittedName>
</protein>
<reference evidence="1 2" key="1">
    <citation type="journal article" date="2024" name="G3 (Bethesda)">
        <title>Genome assembly of Hibiscus sabdariffa L. provides insights into metabolisms of medicinal natural products.</title>
        <authorList>
            <person name="Kim T."/>
        </authorList>
    </citation>
    <scope>NUCLEOTIDE SEQUENCE [LARGE SCALE GENOMIC DNA]</scope>
    <source>
        <strain evidence="1">TK-2024</strain>
        <tissue evidence="1">Old leaves</tissue>
    </source>
</reference>
<dbReference type="EMBL" id="JBBPBN010000026">
    <property type="protein sequence ID" value="KAK9008423.1"/>
    <property type="molecule type" value="Genomic_DNA"/>
</dbReference>
<evidence type="ECO:0000313" key="2">
    <source>
        <dbReference type="Proteomes" id="UP001396334"/>
    </source>
</evidence>
<accession>A0ABR2R6M8</accession>
<keyword evidence="2" id="KW-1185">Reference proteome</keyword>